<dbReference type="SUPFAM" id="SSF50952">
    <property type="entry name" value="Soluble quinoprotein glucose dehydrogenase"/>
    <property type="match status" value="1"/>
</dbReference>
<organism evidence="2 3">
    <name type="scientific">Siphonobacter aquaeclarae</name>
    <dbReference type="NCBI Taxonomy" id="563176"/>
    <lineage>
        <taxon>Bacteria</taxon>
        <taxon>Pseudomonadati</taxon>
        <taxon>Bacteroidota</taxon>
        <taxon>Cytophagia</taxon>
        <taxon>Cytophagales</taxon>
        <taxon>Cytophagaceae</taxon>
        <taxon>Siphonobacter</taxon>
    </lineage>
</organism>
<reference evidence="2 3" key="1">
    <citation type="submission" date="2016-10" db="EMBL/GenBank/DDBJ databases">
        <authorList>
            <person name="de Groot N.N."/>
        </authorList>
    </citation>
    <scope>NUCLEOTIDE SEQUENCE [LARGE SCALE GENOMIC DNA]</scope>
    <source>
        <strain evidence="2 3">DSM 21668</strain>
    </source>
</reference>
<dbReference type="PANTHER" id="PTHR19328:SF53">
    <property type="entry name" value="MEMBRANE PROTEIN"/>
    <property type="match status" value="1"/>
</dbReference>
<proteinExistence type="predicted"/>
<name>A0A1G9LAF9_9BACT</name>
<evidence type="ECO:0000259" key="1">
    <source>
        <dbReference type="Pfam" id="PF22807"/>
    </source>
</evidence>
<dbReference type="InterPro" id="IPR011041">
    <property type="entry name" value="Quinoprot_gluc/sorb_DH_b-prop"/>
</dbReference>
<dbReference type="RefSeq" id="WP_093199348.1">
    <property type="nucleotide sequence ID" value="NZ_FNGS01000002.1"/>
</dbReference>
<evidence type="ECO:0000313" key="2">
    <source>
        <dbReference type="EMBL" id="SDL58796.1"/>
    </source>
</evidence>
<dbReference type="PANTHER" id="PTHR19328">
    <property type="entry name" value="HEDGEHOG-INTERACTING PROTEIN"/>
    <property type="match status" value="1"/>
</dbReference>
<accession>A0A1G9LAF9</accession>
<sequence>MKLLIGVAAAGALAWMTSGQDPVPLKLPSGFTATVVNEGVGKARHIVVDASGTIFVKLSKLEKGKGLAILRDTDKDGKAETVSYATGYAGTGIAIWKDWLYDSSDSSVYRYPLKNGAIDESKRETIVTGLTFQREHGSKSITLDDAGHLYVNFGAPSNACQERNRQLGSKGMEPCPILEWYGGIWQFDGAKKNQKQADGVRFATGIRNAVALDWNPASKQLYALQHGRDDLHRLYPSLYTDEQNAELPGEEFLLVKKGSDFGWPYCYYDWQTSKKVLAPEYGGDGGRKVGICEGKDLPLLSFPGHWAPNDLLFYTGNQFPARYKNGAFICFHGSWNRSPLQQRGYLVAFIPMGKDGKPSGKYEIFADNFAGGEIMSPGDAQARPVGLAQGADGALYISDSINGKIWKITSRK</sequence>
<dbReference type="Gene3D" id="2.120.10.30">
    <property type="entry name" value="TolB, C-terminal domain"/>
    <property type="match status" value="1"/>
</dbReference>
<dbReference type="Proteomes" id="UP000198901">
    <property type="component" value="Unassembled WGS sequence"/>
</dbReference>
<protein>
    <submittedName>
        <fullName evidence="2">Glucose/arabinose dehydrogenase, beta-propeller fold</fullName>
    </submittedName>
</protein>
<dbReference type="InterPro" id="IPR011042">
    <property type="entry name" value="6-blade_b-propeller_TolB-like"/>
</dbReference>
<dbReference type="InterPro" id="IPR054539">
    <property type="entry name" value="Beta-prop_PDH"/>
</dbReference>
<dbReference type="OrthoDB" id="9811395at2"/>
<evidence type="ECO:0000313" key="3">
    <source>
        <dbReference type="Proteomes" id="UP000198901"/>
    </source>
</evidence>
<dbReference type="EMBL" id="FNGS01000002">
    <property type="protein sequence ID" value="SDL58796.1"/>
    <property type="molecule type" value="Genomic_DNA"/>
</dbReference>
<dbReference type="STRING" id="563176.SAMN04488090_1333"/>
<dbReference type="Pfam" id="PF22807">
    <property type="entry name" value="TrAA12"/>
    <property type="match status" value="1"/>
</dbReference>
<gene>
    <name evidence="2" type="ORF">SAMN04488090_1333</name>
</gene>
<dbReference type="AlphaFoldDB" id="A0A1G9LAF9"/>
<feature type="domain" description="Pyrroloquinoline quinone-dependent pyranose dehydrogenase beta-propeller" evidence="1">
    <location>
        <begin position="26"/>
        <end position="409"/>
    </location>
</feature>
<keyword evidence="3" id="KW-1185">Reference proteome</keyword>